<feature type="compositionally biased region" description="Basic and acidic residues" evidence="1">
    <location>
        <begin position="431"/>
        <end position="444"/>
    </location>
</feature>
<dbReference type="EMBL" id="ANIY01002576">
    <property type="protein sequence ID" value="ETP40152.1"/>
    <property type="molecule type" value="Genomic_DNA"/>
</dbReference>
<dbReference type="OrthoDB" id="120265at2759"/>
<feature type="compositionally biased region" description="Basic and acidic residues" evidence="1">
    <location>
        <begin position="531"/>
        <end position="545"/>
    </location>
</feature>
<name>W2YYE6_PHYNI</name>
<evidence type="ECO:0000256" key="1">
    <source>
        <dbReference type="SAM" id="MobiDB-lite"/>
    </source>
</evidence>
<feature type="region of interest" description="Disordered" evidence="1">
    <location>
        <begin position="1"/>
        <end position="319"/>
    </location>
</feature>
<protein>
    <submittedName>
        <fullName evidence="2">Uncharacterized protein</fullName>
    </submittedName>
</protein>
<reference evidence="2 3" key="1">
    <citation type="submission" date="2013-11" db="EMBL/GenBank/DDBJ databases">
        <title>The Genome Sequence of Phytophthora parasitica P10297.</title>
        <authorList>
            <consortium name="The Broad Institute Genomics Platform"/>
            <person name="Russ C."/>
            <person name="Tyler B."/>
            <person name="Panabieres F."/>
            <person name="Shan W."/>
            <person name="Tripathy S."/>
            <person name="Grunwald N."/>
            <person name="Machado M."/>
            <person name="Johnson C.S."/>
            <person name="Walker B."/>
            <person name="Young S.K."/>
            <person name="Zeng Q."/>
            <person name="Gargeya S."/>
            <person name="Fitzgerald M."/>
            <person name="Haas B."/>
            <person name="Abouelleil A."/>
            <person name="Allen A.W."/>
            <person name="Alvarado L."/>
            <person name="Arachchi H.M."/>
            <person name="Berlin A.M."/>
            <person name="Chapman S.B."/>
            <person name="Gainer-Dewar J."/>
            <person name="Goldberg J."/>
            <person name="Griggs A."/>
            <person name="Gujja S."/>
            <person name="Hansen M."/>
            <person name="Howarth C."/>
            <person name="Imamovic A."/>
            <person name="Ireland A."/>
            <person name="Larimer J."/>
            <person name="McCowan C."/>
            <person name="Murphy C."/>
            <person name="Pearson M."/>
            <person name="Poon T.W."/>
            <person name="Priest M."/>
            <person name="Roberts A."/>
            <person name="Saif S."/>
            <person name="Shea T."/>
            <person name="Sisk P."/>
            <person name="Sykes S."/>
            <person name="Wortman J."/>
            <person name="Nusbaum C."/>
            <person name="Birren B."/>
        </authorList>
    </citation>
    <scope>NUCLEOTIDE SEQUENCE [LARGE SCALE GENOMIC DNA]</scope>
    <source>
        <strain evidence="2 3">P10297</strain>
    </source>
</reference>
<feature type="compositionally biased region" description="Polar residues" evidence="1">
    <location>
        <begin position="571"/>
        <end position="582"/>
    </location>
</feature>
<accession>W2YYE6</accession>
<feature type="compositionally biased region" description="Basic and acidic residues" evidence="1">
    <location>
        <begin position="116"/>
        <end position="166"/>
    </location>
</feature>
<feature type="compositionally biased region" description="Low complexity" evidence="1">
    <location>
        <begin position="292"/>
        <end position="318"/>
    </location>
</feature>
<proteinExistence type="predicted"/>
<organism evidence="2 3">
    <name type="scientific">Phytophthora nicotianae P10297</name>
    <dbReference type="NCBI Taxonomy" id="1317064"/>
    <lineage>
        <taxon>Eukaryota</taxon>
        <taxon>Sar</taxon>
        <taxon>Stramenopiles</taxon>
        <taxon>Oomycota</taxon>
        <taxon>Peronosporomycetes</taxon>
        <taxon>Peronosporales</taxon>
        <taxon>Peronosporaceae</taxon>
        <taxon>Phytophthora</taxon>
    </lineage>
</organism>
<feature type="compositionally biased region" description="Polar residues" evidence="1">
    <location>
        <begin position="486"/>
        <end position="496"/>
    </location>
</feature>
<feature type="compositionally biased region" description="Polar residues" evidence="1">
    <location>
        <begin position="456"/>
        <end position="478"/>
    </location>
</feature>
<sequence length="671" mass="75437">MPLGNDSRASRRPMPRQLDMSGWSGDSYGDRASRRSRDADEVNYRNMREASNRYESSRENDHPRRPPREESQHPFETKSSRTSDFDISSISSGRSTVGGSTLSSNFTSIGSGRYQPRGDRASRQDNQREADDFIRSDSTRSSRWDEHTEPRRSDRRSHDRFQRAHASDSSAYAGAAESFNSNTSLRYEQAESIRSNDKADSIRGPESPVPARRAKSSRDDGELPEIGTSLLPSGFDNQDEHHLSRTNSETSIAPAFPESEYDSDTKRNRDRNSKLSISSPILSDRSRDRRFVSSSPCSPASVKSTTASRKASRSTQSAMSDLRENLYAFRKQMREIFIRVEDMVDVHRSFFKSDPSTGKPVFREELQQEAEKLANETFEQLADLREHFVRLAKDFQRSETDEQPVPRGTRFHSPEASSRSKRSLRTVSSRSSDDENNSVKHSDHPEDDGSERLSVASENNDEASSMELSPSIRQSTQSSDDDFPTVSESIASTKLSSRWRKNSSRDSESIAMSDISARTKTRAPSIVSDSSSRHDQCSKSEPDADSIFKDFDKRMEQIRCSLNAIANGRTPINHQGNTSSVATPPKNFTIGGAGSPIRAMMDVTRTRPTPLEAPGISRRLGEDDSRPRPGGREAELRHLLRELNHINSSNEDEEDSSRSIERHLHLPAKSR</sequence>
<feature type="compositionally biased region" description="Polar residues" evidence="1">
    <location>
        <begin position="85"/>
        <end position="110"/>
    </location>
</feature>
<feature type="compositionally biased region" description="Basic and acidic residues" evidence="1">
    <location>
        <begin position="263"/>
        <end position="273"/>
    </location>
</feature>
<feature type="compositionally biased region" description="Basic and acidic residues" evidence="1">
    <location>
        <begin position="28"/>
        <end position="84"/>
    </location>
</feature>
<comment type="caution">
    <text evidence="2">The sequence shown here is derived from an EMBL/GenBank/DDBJ whole genome shotgun (WGS) entry which is preliminary data.</text>
</comment>
<feature type="compositionally biased region" description="Basic and acidic residues" evidence="1">
    <location>
        <begin position="619"/>
        <end position="644"/>
    </location>
</feature>
<feature type="region of interest" description="Disordered" evidence="1">
    <location>
        <begin position="571"/>
        <end position="671"/>
    </location>
</feature>
<evidence type="ECO:0000313" key="2">
    <source>
        <dbReference type="EMBL" id="ETP40152.1"/>
    </source>
</evidence>
<feature type="region of interest" description="Disordered" evidence="1">
    <location>
        <begin position="395"/>
        <end position="545"/>
    </location>
</feature>
<feature type="compositionally biased region" description="Basic and acidic residues" evidence="1">
    <location>
        <begin position="188"/>
        <end position="203"/>
    </location>
</feature>
<dbReference type="AlphaFoldDB" id="W2YYE6"/>
<dbReference type="Proteomes" id="UP000018948">
    <property type="component" value="Unassembled WGS sequence"/>
</dbReference>
<gene>
    <name evidence="2" type="ORF">F442_12464</name>
</gene>
<evidence type="ECO:0000313" key="3">
    <source>
        <dbReference type="Proteomes" id="UP000018948"/>
    </source>
</evidence>